<reference evidence="2 3" key="1">
    <citation type="submission" date="2016-10" db="EMBL/GenBank/DDBJ databases">
        <authorList>
            <person name="de Groot N.N."/>
        </authorList>
    </citation>
    <scope>NUCLEOTIDE SEQUENCE [LARGE SCALE GENOMIC DNA]</scope>
    <source>
        <strain evidence="2 3">R5</strain>
    </source>
</reference>
<evidence type="ECO:0000256" key="1">
    <source>
        <dbReference type="SAM" id="MobiDB-lite"/>
    </source>
</evidence>
<organism evidence="2 3">
    <name type="scientific">Bradyrhizobium brasilense</name>
    <dbReference type="NCBI Taxonomy" id="1419277"/>
    <lineage>
        <taxon>Bacteria</taxon>
        <taxon>Pseudomonadati</taxon>
        <taxon>Pseudomonadota</taxon>
        <taxon>Alphaproteobacteria</taxon>
        <taxon>Hyphomicrobiales</taxon>
        <taxon>Nitrobacteraceae</taxon>
        <taxon>Bradyrhizobium</taxon>
    </lineage>
</organism>
<sequence length="84" mass="9863">MKRRLVRERLEDPKPAPRSKLQPPEHRLTLLDAVRDPQIFLPSFADPDDWEVWWAFIAACFAYDMTPEQRALFEKCTGRKVPPA</sequence>
<dbReference type="EMBL" id="FMZW01000096">
    <property type="protein sequence ID" value="SDF97128.1"/>
    <property type="molecule type" value="Genomic_DNA"/>
</dbReference>
<evidence type="ECO:0000313" key="3">
    <source>
        <dbReference type="Proteomes" id="UP000199245"/>
    </source>
</evidence>
<accession>A0A1G7QF81</accession>
<dbReference type="Proteomes" id="UP000199245">
    <property type="component" value="Unassembled WGS sequence"/>
</dbReference>
<gene>
    <name evidence="2" type="ORF">SAMN05216337_109613</name>
</gene>
<dbReference type="AlphaFoldDB" id="A0A1G7QF81"/>
<evidence type="ECO:0000313" key="2">
    <source>
        <dbReference type="EMBL" id="SDF97128.1"/>
    </source>
</evidence>
<protein>
    <submittedName>
        <fullName evidence="2">Uncharacterized protein</fullName>
    </submittedName>
</protein>
<proteinExistence type="predicted"/>
<feature type="region of interest" description="Disordered" evidence="1">
    <location>
        <begin position="1"/>
        <end position="25"/>
    </location>
</feature>
<name>A0A1G7QF81_9BRAD</name>
<dbReference type="RefSeq" id="WP_176937300.1">
    <property type="nucleotide sequence ID" value="NZ_FMZW01000096.1"/>
</dbReference>